<sequence length="16" mass="1826">MQNGHSVLNNNHCKTE</sequence>
<proteinExistence type="predicted"/>
<accession>A0A0E9PMZ9</accession>
<dbReference type="EMBL" id="GBXM01102713">
    <property type="protein sequence ID" value="JAH05864.1"/>
    <property type="molecule type" value="Transcribed_RNA"/>
</dbReference>
<name>A0A0E9PMZ9_ANGAN</name>
<protein>
    <submittedName>
        <fullName evidence="1">Uncharacterized protein</fullName>
    </submittedName>
</protein>
<organism evidence="1">
    <name type="scientific">Anguilla anguilla</name>
    <name type="common">European freshwater eel</name>
    <name type="synonym">Muraena anguilla</name>
    <dbReference type="NCBI Taxonomy" id="7936"/>
    <lineage>
        <taxon>Eukaryota</taxon>
        <taxon>Metazoa</taxon>
        <taxon>Chordata</taxon>
        <taxon>Craniata</taxon>
        <taxon>Vertebrata</taxon>
        <taxon>Euteleostomi</taxon>
        <taxon>Actinopterygii</taxon>
        <taxon>Neopterygii</taxon>
        <taxon>Teleostei</taxon>
        <taxon>Anguilliformes</taxon>
        <taxon>Anguillidae</taxon>
        <taxon>Anguilla</taxon>
    </lineage>
</organism>
<dbReference type="AlphaFoldDB" id="A0A0E9PMZ9"/>
<reference evidence="1" key="1">
    <citation type="submission" date="2014-11" db="EMBL/GenBank/DDBJ databases">
        <authorList>
            <person name="Amaro Gonzalez C."/>
        </authorList>
    </citation>
    <scope>NUCLEOTIDE SEQUENCE</scope>
</reference>
<reference evidence="1" key="2">
    <citation type="journal article" date="2015" name="Fish Shellfish Immunol.">
        <title>Early steps in the European eel (Anguilla anguilla)-Vibrio vulnificus interaction in the gills: Role of the RtxA13 toxin.</title>
        <authorList>
            <person name="Callol A."/>
            <person name="Pajuelo D."/>
            <person name="Ebbesson L."/>
            <person name="Teles M."/>
            <person name="MacKenzie S."/>
            <person name="Amaro C."/>
        </authorList>
    </citation>
    <scope>NUCLEOTIDE SEQUENCE</scope>
</reference>
<evidence type="ECO:0000313" key="1">
    <source>
        <dbReference type="EMBL" id="JAH05864.1"/>
    </source>
</evidence>